<proteinExistence type="predicted"/>
<name>A0A1B1NN07_9VIBR</name>
<protein>
    <submittedName>
        <fullName evidence="1">Uncharacterized protein</fullName>
    </submittedName>
</protein>
<evidence type="ECO:0000313" key="1">
    <source>
        <dbReference type="EMBL" id="ANU36898.1"/>
    </source>
</evidence>
<keyword evidence="2" id="KW-1185">Reference proteome</keyword>
<dbReference type="PATRIC" id="fig|45658.6.peg.1168"/>
<dbReference type="PIRSF" id="PIRSF004982">
    <property type="entry name" value="SlP"/>
    <property type="match status" value="1"/>
</dbReference>
<dbReference type="STRING" id="45658.VSVS12_01226"/>
<dbReference type="NCBIfam" id="TIGR00752">
    <property type="entry name" value="slp"/>
    <property type="match status" value="1"/>
</dbReference>
<sequence>MNISLFVRFFTVGILSLAMLGCASLPVNLTSDNPNIVTDYQTWQASPQAPNELRLGGVIAAVTNLPQQTRIEVVNLPINGSGKPDINQEPNGRFVAYVEGFADPVTLSKGRLVTLLGAADGSEQGKVGQFDYTFPVMQATGYHLWRIEERVIVDDIGSYIYPCRSIHCRDIHYNTRQGRVIQEVR</sequence>
<evidence type="ECO:0000313" key="2">
    <source>
        <dbReference type="Proteomes" id="UP000092528"/>
    </source>
</evidence>
<dbReference type="KEGG" id="vsc:VSVS12_01226"/>
<dbReference type="PANTHER" id="PTHR37530:SF1">
    <property type="entry name" value="OUTER MEMBRANE PROTEIN SLP"/>
    <property type="match status" value="1"/>
</dbReference>
<dbReference type="InterPro" id="IPR004658">
    <property type="entry name" value="OMP_Slp"/>
</dbReference>
<dbReference type="AlphaFoldDB" id="A0A1B1NN07"/>
<dbReference type="Proteomes" id="UP000092528">
    <property type="component" value="Chromosome 1"/>
</dbReference>
<reference evidence="1 2" key="1">
    <citation type="submission" date="2016-07" db="EMBL/GenBank/DDBJ databases">
        <title>Genome sequencing of Vibrio scophthalmi strain VS-05, an isolated from Paralichthys olivaceus.</title>
        <authorList>
            <person name="Han H.-J."/>
        </authorList>
    </citation>
    <scope>NUCLEOTIDE SEQUENCE [LARGE SCALE GENOMIC DNA]</scope>
    <source>
        <strain evidence="1 2">VS-05</strain>
    </source>
</reference>
<dbReference type="RefSeq" id="WP_005595939.1">
    <property type="nucleotide sequence ID" value="NZ_CP016307.1"/>
</dbReference>
<dbReference type="PANTHER" id="PTHR37530">
    <property type="entry name" value="OUTER MEMBRANE PROTEIN SLP"/>
    <property type="match status" value="1"/>
</dbReference>
<dbReference type="EMBL" id="CP016414">
    <property type="protein sequence ID" value="ANU36898.1"/>
    <property type="molecule type" value="Genomic_DNA"/>
</dbReference>
<dbReference type="GeneID" id="96873250"/>
<dbReference type="Pfam" id="PF03843">
    <property type="entry name" value="Slp"/>
    <property type="match status" value="1"/>
</dbReference>
<gene>
    <name evidence="1" type="ORF">VSVS05_01773</name>
</gene>
<dbReference type="GO" id="GO:0019867">
    <property type="term" value="C:outer membrane"/>
    <property type="evidence" value="ECO:0007669"/>
    <property type="project" value="InterPro"/>
</dbReference>
<organism evidence="1 2">
    <name type="scientific">Vibrio scophthalmi</name>
    <dbReference type="NCBI Taxonomy" id="45658"/>
    <lineage>
        <taxon>Bacteria</taxon>
        <taxon>Pseudomonadati</taxon>
        <taxon>Pseudomonadota</taxon>
        <taxon>Gammaproteobacteria</taxon>
        <taxon>Vibrionales</taxon>
        <taxon>Vibrionaceae</taxon>
        <taxon>Vibrio</taxon>
    </lineage>
</organism>
<accession>A0A1B1NN07</accession>